<dbReference type="Proteomes" id="UP000552241">
    <property type="component" value="Unassembled WGS sequence"/>
</dbReference>
<proteinExistence type="predicted"/>
<keyword evidence="2" id="KW-1185">Reference proteome</keyword>
<evidence type="ECO:0000313" key="2">
    <source>
        <dbReference type="Proteomes" id="UP000552241"/>
    </source>
</evidence>
<dbReference type="AlphaFoldDB" id="A0A838ZMS9"/>
<accession>A0A838ZMS9</accession>
<comment type="caution">
    <text evidence="1">The sequence shown here is derived from an EMBL/GenBank/DDBJ whole genome shotgun (WGS) entry which is preliminary data.</text>
</comment>
<organism evidence="1 2">
    <name type="scientific">Moheibacter lacus</name>
    <dbReference type="NCBI Taxonomy" id="2745851"/>
    <lineage>
        <taxon>Bacteria</taxon>
        <taxon>Pseudomonadati</taxon>
        <taxon>Bacteroidota</taxon>
        <taxon>Flavobacteriia</taxon>
        <taxon>Flavobacteriales</taxon>
        <taxon>Weeksellaceae</taxon>
        <taxon>Moheibacter</taxon>
    </lineage>
</organism>
<name>A0A838ZMS9_9FLAO</name>
<sequence>MKISIPQPCHENWNEMLADEKGRFCQSCQKCVIDFTKLSDKEILNYSERNICVKISNNQIDRINSRKIFQIPNWLRYSSLLIAMGLNSVIFAQNNNSKIKYTTSQIEELQKQDSTIVIKLQVIDGFDETPISDAKVYLNKRKRKYSTKTDKNGYFELEIPTKYLYDDLTIEKDYLKDRFQIGYLLNQDRIGLVLKILIGRIDFNKAK</sequence>
<dbReference type="EMBL" id="JACDZE010000002">
    <property type="protein sequence ID" value="MBA5629864.1"/>
    <property type="molecule type" value="Genomic_DNA"/>
</dbReference>
<evidence type="ECO:0000313" key="1">
    <source>
        <dbReference type="EMBL" id="MBA5629864.1"/>
    </source>
</evidence>
<dbReference type="InterPro" id="IPR008969">
    <property type="entry name" value="CarboxyPept-like_regulatory"/>
</dbReference>
<gene>
    <name evidence="1" type="ORF">HU137_08800</name>
</gene>
<reference evidence="1 2" key="1">
    <citation type="submission" date="2020-07" db="EMBL/GenBank/DDBJ databases">
        <title>Moheibacter lacus sp. nov., a member of the family Flavobacteriaceae isolated from freshwater lake sediment.</title>
        <authorList>
            <person name="Liu Y."/>
        </authorList>
    </citation>
    <scope>NUCLEOTIDE SEQUENCE [LARGE SCALE GENOMIC DNA]</scope>
    <source>
        <strain evidence="1 2">BDHS18</strain>
    </source>
</reference>
<dbReference type="SUPFAM" id="SSF49464">
    <property type="entry name" value="Carboxypeptidase regulatory domain-like"/>
    <property type="match status" value="1"/>
</dbReference>
<dbReference type="RefSeq" id="WP_182043473.1">
    <property type="nucleotide sequence ID" value="NZ_JACDZE010000002.1"/>
</dbReference>
<protein>
    <recommendedName>
        <fullName evidence="3">Carboxypeptidase regulatory-like domain-containing protein</fullName>
    </recommendedName>
</protein>
<evidence type="ECO:0008006" key="3">
    <source>
        <dbReference type="Google" id="ProtNLM"/>
    </source>
</evidence>